<dbReference type="AlphaFoldDB" id="A0A8J8T1N7"/>
<protein>
    <submittedName>
        <fullName evidence="2">Uncharacterized protein</fullName>
    </submittedName>
</protein>
<dbReference type="Proteomes" id="UP000785679">
    <property type="component" value="Unassembled WGS sequence"/>
</dbReference>
<keyword evidence="1" id="KW-0472">Membrane</keyword>
<gene>
    <name evidence="2" type="ORF">FGO68_gene3274</name>
</gene>
<reference evidence="2" key="1">
    <citation type="submission" date="2019-06" db="EMBL/GenBank/DDBJ databases">
        <authorList>
            <person name="Zheng W."/>
        </authorList>
    </citation>
    <scope>NUCLEOTIDE SEQUENCE</scope>
    <source>
        <strain evidence="2">QDHG01</strain>
    </source>
</reference>
<keyword evidence="3" id="KW-1185">Reference proteome</keyword>
<feature type="transmembrane region" description="Helical" evidence="1">
    <location>
        <begin position="29"/>
        <end position="55"/>
    </location>
</feature>
<evidence type="ECO:0000256" key="1">
    <source>
        <dbReference type="SAM" id="Phobius"/>
    </source>
</evidence>
<proteinExistence type="predicted"/>
<sequence>MSILLSFIQASLGVYRPILYYKGQSRYGSLLSVIFSIFFGLIFLIGAVSILADIFRRAHYSKTQKDAKIAEVEGLADLTISEATDILKLKFFISVNATLPQADCSDFSLLVWDAHSPQSNVTDWVLIQIPFVEVFRTNENYTLLDCQSVPFENNQYLEYLRVNASTSPAFYQADATFGKGTCLSHVYGIASLQSEIPIIGMKLGFHTKSLLEGGLVLNDDYVKQVIPQQGKYTSNSEFLFFLWNMEVTELSISNGVMGETLSSVGVGDAFNRMIYLAVDGVESYQWTMGKGKQEYNPLITQNFFCFKNRVVQTKVAPDSIFRGLAQIGGLLGLMRLFRFLSNYQERRFERELQKDLDGQQDQLGEVEGQQRLLVNQTESATKEQSEEGEKNVSIKEFYSLETFKAMHESIQEMKGTILELKAKMKSLEERNS</sequence>
<name>A0A8J8T1N7_HALGN</name>
<organism evidence="2 3">
    <name type="scientific">Halteria grandinella</name>
    <dbReference type="NCBI Taxonomy" id="5974"/>
    <lineage>
        <taxon>Eukaryota</taxon>
        <taxon>Sar</taxon>
        <taxon>Alveolata</taxon>
        <taxon>Ciliophora</taxon>
        <taxon>Intramacronucleata</taxon>
        <taxon>Spirotrichea</taxon>
        <taxon>Stichotrichia</taxon>
        <taxon>Sporadotrichida</taxon>
        <taxon>Halteriidae</taxon>
        <taxon>Halteria</taxon>
    </lineage>
</organism>
<accession>A0A8J8T1N7</accession>
<keyword evidence="1" id="KW-0812">Transmembrane</keyword>
<evidence type="ECO:0000313" key="2">
    <source>
        <dbReference type="EMBL" id="TNV78874.1"/>
    </source>
</evidence>
<comment type="caution">
    <text evidence="2">The sequence shown here is derived from an EMBL/GenBank/DDBJ whole genome shotgun (WGS) entry which is preliminary data.</text>
</comment>
<evidence type="ECO:0000313" key="3">
    <source>
        <dbReference type="Proteomes" id="UP000785679"/>
    </source>
</evidence>
<dbReference type="EMBL" id="RRYP01009707">
    <property type="protein sequence ID" value="TNV78874.1"/>
    <property type="molecule type" value="Genomic_DNA"/>
</dbReference>
<keyword evidence="1" id="KW-1133">Transmembrane helix</keyword>